<name>A0A401T409_CHIPU</name>
<dbReference type="PROSITE" id="PS50279">
    <property type="entry name" value="BPTI_KUNITZ_2"/>
    <property type="match status" value="2"/>
</dbReference>
<dbReference type="InterPro" id="IPR023415">
    <property type="entry name" value="LDLR_class-A_CS"/>
</dbReference>
<comment type="caution">
    <text evidence="4">The sequence shown here is derived from an EMBL/GenBank/DDBJ whole genome shotgun (WGS) entry which is preliminary data.</text>
</comment>
<dbReference type="Pfam" id="PF00014">
    <property type="entry name" value="Kunitz_BPTI"/>
    <property type="match status" value="2"/>
</dbReference>
<dbReference type="InterPro" id="IPR002172">
    <property type="entry name" value="LDrepeatLR_classA_rpt"/>
</dbReference>
<sequence>MASKTQHQDELLVSNLKVGQYVFQLTVKDTAGQMTTDTMSVTVLSPEQSEEYCKADKKVGPCRGAFPRWRYEADKGICEPFTYGGCKGNKNNFVGEKECQQACSGVKANKKSSGRSGLPQCSGNCGEGQFKCDDNCCIDSNLECDETPHCKDKSDEASCKHIRERFNKLLDINIPKEKARCVYPPITGQCRADFSRFYYNPYTMSCERFTYGGCDGNENRFETEKACLSACKGVTGKDVFSRGFFEKQKEEKHSNGEFFFLAEGCEGG</sequence>
<evidence type="ECO:0000259" key="3">
    <source>
        <dbReference type="PROSITE" id="PS50279"/>
    </source>
</evidence>
<dbReference type="Gene3D" id="4.10.410.10">
    <property type="entry name" value="Pancreatic trypsin inhibitor Kunitz domain"/>
    <property type="match status" value="2"/>
</dbReference>
<dbReference type="GO" id="GO:0008544">
    <property type="term" value="P:epidermis development"/>
    <property type="evidence" value="ECO:0007669"/>
    <property type="project" value="TreeGrafter"/>
</dbReference>
<evidence type="ECO:0000256" key="2">
    <source>
        <dbReference type="PROSITE-ProRule" id="PRU00124"/>
    </source>
</evidence>
<dbReference type="STRING" id="137246.A0A401T409"/>
<dbReference type="OMA" id="CCIDSNL"/>
<accession>A0A401T409</accession>
<dbReference type="GO" id="GO:0004867">
    <property type="term" value="F:serine-type endopeptidase inhibitor activity"/>
    <property type="evidence" value="ECO:0007669"/>
    <property type="project" value="InterPro"/>
</dbReference>
<dbReference type="Proteomes" id="UP000287033">
    <property type="component" value="Unassembled WGS sequence"/>
</dbReference>
<dbReference type="PROSITE" id="PS50068">
    <property type="entry name" value="LDLRA_2"/>
    <property type="match status" value="1"/>
</dbReference>
<dbReference type="GO" id="GO:0030198">
    <property type="term" value="P:extracellular matrix organization"/>
    <property type="evidence" value="ECO:0007669"/>
    <property type="project" value="TreeGrafter"/>
</dbReference>
<dbReference type="AlphaFoldDB" id="A0A401T409"/>
<dbReference type="PANTHER" id="PTHR46750">
    <property type="entry name" value="KUNITZ-TYPE PROTEASE INHIBITOR 1"/>
    <property type="match status" value="1"/>
</dbReference>
<dbReference type="PANTHER" id="PTHR46750:SF1">
    <property type="entry name" value="KUNITZ-TYPE PROTEASE INHIBITOR 1"/>
    <property type="match status" value="1"/>
</dbReference>
<dbReference type="Gene3D" id="2.60.40.10">
    <property type="entry name" value="Immunoglobulins"/>
    <property type="match status" value="1"/>
</dbReference>
<feature type="disulfide bond" evidence="2">
    <location>
        <begin position="144"/>
        <end position="159"/>
    </location>
</feature>
<proteinExistence type="predicted"/>
<feature type="domain" description="BPTI/Kunitz inhibitor" evidence="3">
    <location>
        <begin position="181"/>
        <end position="231"/>
    </location>
</feature>
<dbReference type="PROSITE" id="PS01209">
    <property type="entry name" value="LDLRA_1"/>
    <property type="match status" value="1"/>
</dbReference>
<dbReference type="CDD" id="cd22624">
    <property type="entry name" value="Kunitz_HAI1_2-like"/>
    <property type="match status" value="1"/>
</dbReference>
<dbReference type="SMART" id="SM00192">
    <property type="entry name" value="LDLa"/>
    <property type="match status" value="1"/>
</dbReference>
<dbReference type="CDD" id="cd00112">
    <property type="entry name" value="LDLa"/>
    <property type="match status" value="1"/>
</dbReference>
<dbReference type="Pfam" id="PF22352">
    <property type="entry name" value="K319L-like_PKD"/>
    <property type="match status" value="1"/>
</dbReference>
<protein>
    <recommendedName>
        <fullName evidence="3">BPTI/Kunitz inhibitor domain-containing protein</fullName>
    </recommendedName>
</protein>
<dbReference type="CDD" id="cd22623">
    <property type="entry name" value="Kunitz_HAI1_1-like"/>
    <property type="match status" value="1"/>
</dbReference>
<dbReference type="GO" id="GO:0060429">
    <property type="term" value="P:epithelium development"/>
    <property type="evidence" value="ECO:0007669"/>
    <property type="project" value="TreeGrafter"/>
</dbReference>
<dbReference type="InterPro" id="IPR036880">
    <property type="entry name" value="Kunitz_BPTI_sf"/>
</dbReference>
<dbReference type="InterPro" id="IPR002223">
    <property type="entry name" value="Kunitz_BPTI"/>
</dbReference>
<dbReference type="SMART" id="SM00131">
    <property type="entry name" value="KU"/>
    <property type="match status" value="2"/>
</dbReference>
<dbReference type="Pfam" id="PF00057">
    <property type="entry name" value="Ldl_recept_a"/>
    <property type="match status" value="1"/>
</dbReference>
<dbReference type="GO" id="GO:0005886">
    <property type="term" value="C:plasma membrane"/>
    <property type="evidence" value="ECO:0007669"/>
    <property type="project" value="TreeGrafter"/>
</dbReference>
<dbReference type="FunFam" id="4.10.410.10:FF:000006">
    <property type="entry name" value="Serine peptidase inhibitor, Kunitz type 1"/>
    <property type="match status" value="1"/>
</dbReference>
<evidence type="ECO:0000256" key="1">
    <source>
        <dbReference type="ARBA" id="ARBA00023157"/>
    </source>
</evidence>
<dbReference type="EMBL" id="BEZZ01000990">
    <property type="protein sequence ID" value="GCC37391.1"/>
    <property type="molecule type" value="Genomic_DNA"/>
</dbReference>
<dbReference type="SUPFAM" id="SSF57424">
    <property type="entry name" value="LDL receptor-like module"/>
    <property type="match status" value="1"/>
</dbReference>
<organism evidence="4 5">
    <name type="scientific">Chiloscyllium punctatum</name>
    <name type="common">Brownbanded bambooshark</name>
    <name type="synonym">Hemiscyllium punctatum</name>
    <dbReference type="NCBI Taxonomy" id="137246"/>
    <lineage>
        <taxon>Eukaryota</taxon>
        <taxon>Metazoa</taxon>
        <taxon>Chordata</taxon>
        <taxon>Craniata</taxon>
        <taxon>Vertebrata</taxon>
        <taxon>Chondrichthyes</taxon>
        <taxon>Elasmobranchii</taxon>
        <taxon>Galeomorphii</taxon>
        <taxon>Galeoidea</taxon>
        <taxon>Orectolobiformes</taxon>
        <taxon>Hemiscylliidae</taxon>
        <taxon>Chiloscyllium</taxon>
    </lineage>
</organism>
<dbReference type="OrthoDB" id="2019384at2759"/>
<dbReference type="PROSITE" id="PS00280">
    <property type="entry name" value="BPTI_KUNITZ_1"/>
    <property type="match status" value="2"/>
</dbReference>
<evidence type="ECO:0000313" key="4">
    <source>
        <dbReference type="EMBL" id="GCC37391.1"/>
    </source>
</evidence>
<feature type="disulfide bond" evidence="2">
    <location>
        <begin position="132"/>
        <end position="150"/>
    </location>
</feature>
<reference evidence="4 5" key="1">
    <citation type="journal article" date="2018" name="Nat. Ecol. Evol.">
        <title>Shark genomes provide insights into elasmobranch evolution and the origin of vertebrates.</title>
        <authorList>
            <person name="Hara Y"/>
            <person name="Yamaguchi K"/>
            <person name="Onimaru K"/>
            <person name="Kadota M"/>
            <person name="Koyanagi M"/>
            <person name="Keeley SD"/>
            <person name="Tatsumi K"/>
            <person name="Tanaka K"/>
            <person name="Motone F"/>
            <person name="Kageyama Y"/>
            <person name="Nozu R"/>
            <person name="Adachi N"/>
            <person name="Nishimura O"/>
            <person name="Nakagawa R"/>
            <person name="Tanegashima C"/>
            <person name="Kiyatake I"/>
            <person name="Matsumoto R"/>
            <person name="Murakumo K"/>
            <person name="Nishida K"/>
            <person name="Terakita A"/>
            <person name="Kuratani S"/>
            <person name="Sato K"/>
            <person name="Hyodo S Kuraku.S."/>
        </authorList>
    </citation>
    <scope>NUCLEOTIDE SEQUENCE [LARGE SCALE GENOMIC DNA]</scope>
</reference>
<dbReference type="Gene3D" id="4.10.400.10">
    <property type="entry name" value="Low-density Lipoprotein Receptor"/>
    <property type="match status" value="1"/>
</dbReference>
<feature type="domain" description="BPTI/Kunitz inhibitor" evidence="3">
    <location>
        <begin position="53"/>
        <end position="103"/>
    </location>
</feature>
<dbReference type="FunFam" id="4.10.410.10:FF:000020">
    <property type="entry name" value="Collagen, type VI, alpha 3"/>
    <property type="match status" value="1"/>
</dbReference>
<gene>
    <name evidence="4" type="ORF">chiPu_0015895</name>
</gene>
<feature type="disulfide bond" evidence="2">
    <location>
        <begin position="125"/>
        <end position="137"/>
    </location>
</feature>
<dbReference type="SUPFAM" id="SSF57362">
    <property type="entry name" value="BPTI-like"/>
    <property type="match status" value="2"/>
</dbReference>
<keyword evidence="5" id="KW-1185">Reference proteome</keyword>
<keyword evidence="1 2" id="KW-1015">Disulfide bond</keyword>
<dbReference type="InterPro" id="IPR036055">
    <property type="entry name" value="LDL_receptor-like_sf"/>
</dbReference>
<dbReference type="InterPro" id="IPR020901">
    <property type="entry name" value="Prtase_inh_Kunz-CS"/>
</dbReference>
<dbReference type="InterPro" id="IPR013783">
    <property type="entry name" value="Ig-like_fold"/>
</dbReference>
<dbReference type="PRINTS" id="PR00759">
    <property type="entry name" value="BASICPTASE"/>
</dbReference>
<evidence type="ECO:0000313" key="5">
    <source>
        <dbReference type="Proteomes" id="UP000287033"/>
    </source>
</evidence>